<reference evidence="2 3" key="1">
    <citation type="journal article" date="2018" name="Front. Plant Sci.">
        <title>Red Clover (Trifolium pratense) and Zigzag Clover (T. medium) - A Picture of Genomic Similarities and Differences.</title>
        <authorList>
            <person name="Dluhosova J."/>
            <person name="Istvanek J."/>
            <person name="Nedelnik J."/>
            <person name="Repkova J."/>
        </authorList>
    </citation>
    <scope>NUCLEOTIDE SEQUENCE [LARGE SCALE GENOMIC DNA]</scope>
    <source>
        <strain evidence="3">cv. 10/8</strain>
        <tissue evidence="2">Leaf</tissue>
    </source>
</reference>
<proteinExistence type="predicted"/>
<evidence type="ECO:0000313" key="3">
    <source>
        <dbReference type="Proteomes" id="UP000265520"/>
    </source>
</evidence>
<protein>
    <submittedName>
        <fullName evidence="2">Uncharacterized protein</fullName>
    </submittedName>
</protein>
<keyword evidence="1" id="KW-1133">Transmembrane helix</keyword>
<keyword evidence="3" id="KW-1185">Reference proteome</keyword>
<feature type="non-terminal residue" evidence="2">
    <location>
        <position position="70"/>
    </location>
</feature>
<name>A0A392RFW1_9FABA</name>
<organism evidence="2 3">
    <name type="scientific">Trifolium medium</name>
    <dbReference type="NCBI Taxonomy" id="97028"/>
    <lineage>
        <taxon>Eukaryota</taxon>
        <taxon>Viridiplantae</taxon>
        <taxon>Streptophyta</taxon>
        <taxon>Embryophyta</taxon>
        <taxon>Tracheophyta</taxon>
        <taxon>Spermatophyta</taxon>
        <taxon>Magnoliopsida</taxon>
        <taxon>eudicotyledons</taxon>
        <taxon>Gunneridae</taxon>
        <taxon>Pentapetalae</taxon>
        <taxon>rosids</taxon>
        <taxon>fabids</taxon>
        <taxon>Fabales</taxon>
        <taxon>Fabaceae</taxon>
        <taxon>Papilionoideae</taxon>
        <taxon>50 kb inversion clade</taxon>
        <taxon>NPAAA clade</taxon>
        <taxon>Hologalegina</taxon>
        <taxon>IRL clade</taxon>
        <taxon>Trifolieae</taxon>
        <taxon>Trifolium</taxon>
    </lineage>
</organism>
<dbReference type="EMBL" id="LXQA010219457">
    <property type="protein sequence ID" value="MCI35022.1"/>
    <property type="molecule type" value="Genomic_DNA"/>
</dbReference>
<evidence type="ECO:0000313" key="2">
    <source>
        <dbReference type="EMBL" id="MCI35022.1"/>
    </source>
</evidence>
<evidence type="ECO:0000256" key="1">
    <source>
        <dbReference type="SAM" id="Phobius"/>
    </source>
</evidence>
<comment type="caution">
    <text evidence="2">The sequence shown here is derived from an EMBL/GenBank/DDBJ whole genome shotgun (WGS) entry which is preliminary data.</text>
</comment>
<keyword evidence="1" id="KW-0472">Membrane</keyword>
<accession>A0A392RFW1</accession>
<keyword evidence="1" id="KW-0812">Transmembrane</keyword>
<sequence length="70" mass="7856">MAVVEEAYLFAIEAQVWCRGYKKEGKKAFGRFLSLSFAAAVVFSLQVFAFNIQQASPCVLFKVQIFTPSK</sequence>
<dbReference type="AlphaFoldDB" id="A0A392RFW1"/>
<dbReference type="Proteomes" id="UP000265520">
    <property type="component" value="Unassembled WGS sequence"/>
</dbReference>
<feature type="transmembrane region" description="Helical" evidence="1">
    <location>
        <begin position="32"/>
        <end position="52"/>
    </location>
</feature>